<feature type="region of interest" description="Disordered" evidence="1">
    <location>
        <begin position="1246"/>
        <end position="1267"/>
    </location>
</feature>
<proteinExistence type="predicted"/>
<evidence type="ECO:0000313" key="2">
    <source>
        <dbReference type="EMBL" id="CAE7943256.1"/>
    </source>
</evidence>
<dbReference type="InterPro" id="IPR012337">
    <property type="entry name" value="RNaseH-like_sf"/>
</dbReference>
<feature type="region of interest" description="Disordered" evidence="1">
    <location>
        <begin position="1205"/>
        <end position="1226"/>
    </location>
</feature>
<feature type="compositionally biased region" description="Acidic residues" evidence="1">
    <location>
        <begin position="1085"/>
        <end position="1108"/>
    </location>
</feature>
<dbReference type="Gene3D" id="3.30.420.10">
    <property type="entry name" value="Ribonuclease H-like superfamily/Ribonuclease H"/>
    <property type="match status" value="1"/>
</dbReference>
<dbReference type="EMBL" id="CAJNJA010099030">
    <property type="protein sequence ID" value="CAE7943256.1"/>
    <property type="molecule type" value="Genomic_DNA"/>
</dbReference>
<name>A0A813CGG5_9DINO</name>
<dbReference type="OrthoDB" id="422208at2759"/>
<reference evidence="2" key="1">
    <citation type="submission" date="2021-02" db="EMBL/GenBank/DDBJ databases">
        <authorList>
            <person name="Dougan E. K."/>
            <person name="Rhodes N."/>
            <person name="Thang M."/>
            <person name="Chan C."/>
        </authorList>
    </citation>
    <scope>NUCLEOTIDE SEQUENCE</scope>
</reference>
<sequence>MRRGEVSPGTLESGGAAGEGERDNLPVANPFHSERVRTEVELIRNRPSTLDAEAARLGMEVNETALGDLGLQAGEQEPDYSASFAAEEPPRVARVEPSSELDRGLVAGAPAGDDSRELIPVEGDRIQRMESLLEQVLEEKRQRTAAVSGETKGKGKGLDSPEELPEWALRNEGLRADEISERKALLRKMTEEQSYQGGSDLTGARRFLKCTPRALISQGRLCQVGLDSSFDELLSLPEGEDGSPGDVPLREPLPEVSGESSAVKLGKTKTVFLGVPLRSKRGKEVYVQVQGLINKLEAFGLPEHRYHADRAKELRSTALIHWLKGQGIHPSWTAGESPAGNRAELAVQNLKGFVRKLLVISGLDKGFWPLALLHASSRNYRNFAEHFGVPQPVLLPFGVKVHARQRVKTGYDAQWRPRTIQGCYVGEAPSTPGGHLVLIKDGLRDKVLLTNTIYPLRGETLGPPLKPRYRLTTKRSPVDLAVRVVAASEIASGGSRFAPGGESSCDPYGDGVFENGDSDRDGSEDELVEVGREGGGEFVESDFTVKKGVNDLEPLAFRVVELEAGVLVFFLLPEDLCFSSKATSTHAGIARLPSGEQRVGHVYDIKNDPVVFCGKRWHVAEPWEGEVRWVISAFVPRDFYEPMINHWDVLGELGFPVEGVALKGKSEGREPDIVLEPGACAVKGCLGKAEEDWEVGLPLPVLDEVAREGWVLWHEGLARLCRLLSAELCGAVESSEEVAETAALLHEAERWCLWLEQWLGAWADSGGFGGTVKALQVEIPLNDQEKPSDQFLQTRAISLQEARKELNLWREPASDEVLSLESTNRAVDRVKSEVVEDWVAQGVTVIQLPGKAVLTRKSGTGKRRTWGGFTIDVKSAFLYAPIAAEGYHGCSAMGLNTYETGYSVCGFQDGPTGIEFLFNIGPCFAGHGGLAIPRTRILQLLALINVKTQEVNAETVKAARILSRIDLQGPAPGLTPEVLAGLALLSLVPRVNGQPDHEMPGYVWEWGSWAVGVFVVVICGFLGSWWLGYRWECLGVVGSTSGSSSGGALGPEEGNTGVEVSDGPEESSACEVASDGPKEGNVGEEASDGPEEGNTGEEASDGSEEFSPEEWAAVQAKLRRAEQESGLTFVQRARVRRVLEAGGVLDPPVMSLRYGALPSWFSEVEETALPDTLRDVCSHEAVSSDAQTQQPLQAHQQLEAGSPLVRMSEPSDGSSGHQESFDDQSEGCPRVFGSQGLWRQVSVGVAPTSSELPGGNSAASGSDPVCDVLEGRDPSSMQAASSSSHGVAASQWPQCYEDCFEFAASSSDPVFQVEVERDSGSLQGPSSSSHGFAASQWPHCYEDCFEFEPAQFPLIGTWYQVHFVVQLLSLQGYRMLWALGYRSVAWRELRAASASIRYAVESAAAEALRQRYFATIAPEPQTAEGVEEVFCGLEWQEPWLWQVFSIAGYELLAFIGDRIGDLRSLRRVSGSFRTHTVDAMSRWLRATSLSHSTVQDRGADVADAYLQGENHSSSEEGDSDDSAIDRYPHRGGVPVPPVLGYRDFQADVSSSSDETSEDSTTEPTVVASEAVSEELPGELGEASGTTGTGVDPQGAPVPIAYQAAEEALLVNYVDDQGCVPLPGWSKEQVQGVVDRLSSGDWSGFERVVQGLAVPEHCETEVNGETSAAMSSGANPDPVDEQRGIRVFGLLIKFCVVVEIILWIVTRGILGVGAVQTSDLDVFEGALVPSCAVQPLQTRLEPGDAADFEGCDGWTLWTVVVCVASIGIWEVCKSVVCRAWRARVFHCENGSQTDGCGCVLLPLAPEIPHRDRILFCLWRAGFQVEVEDYEEEVQDGFHWLLGDHLLKLERASEASSD</sequence>
<organism evidence="2 3">
    <name type="scientific">Symbiodinium necroappetens</name>
    <dbReference type="NCBI Taxonomy" id="1628268"/>
    <lineage>
        <taxon>Eukaryota</taxon>
        <taxon>Sar</taxon>
        <taxon>Alveolata</taxon>
        <taxon>Dinophyceae</taxon>
        <taxon>Suessiales</taxon>
        <taxon>Symbiodiniaceae</taxon>
        <taxon>Symbiodinium</taxon>
    </lineage>
</organism>
<dbReference type="Proteomes" id="UP000601435">
    <property type="component" value="Unassembled WGS sequence"/>
</dbReference>
<dbReference type="GO" id="GO:0003676">
    <property type="term" value="F:nucleic acid binding"/>
    <property type="evidence" value="ECO:0007669"/>
    <property type="project" value="InterPro"/>
</dbReference>
<gene>
    <name evidence="2" type="ORF">SNEC2469_LOCUS34977</name>
</gene>
<comment type="caution">
    <text evidence="2">The sequence shown here is derived from an EMBL/GenBank/DDBJ whole genome shotgun (WGS) entry which is preliminary data.</text>
</comment>
<feature type="region of interest" description="Disordered" evidence="1">
    <location>
        <begin position="1509"/>
        <end position="1594"/>
    </location>
</feature>
<dbReference type="InterPro" id="IPR036397">
    <property type="entry name" value="RNaseH_sf"/>
</dbReference>
<dbReference type="SUPFAM" id="SSF53098">
    <property type="entry name" value="Ribonuclease H-like"/>
    <property type="match status" value="1"/>
</dbReference>
<protein>
    <recommendedName>
        <fullName evidence="4">Copia protein</fullName>
    </recommendedName>
</protein>
<feature type="region of interest" description="Disordered" evidence="1">
    <location>
        <begin position="235"/>
        <end position="260"/>
    </location>
</feature>
<evidence type="ECO:0008006" key="4">
    <source>
        <dbReference type="Google" id="ProtNLM"/>
    </source>
</evidence>
<keyword evidence="3" id="KW-1185">Reference proteome</keyword>
<feature type="region of interest" description="Disordered" evidence="1">
    <location>
        <begin position="143"/>
        <end position="162"/>
    </location>
</feature>
<accession>A0A813CGG5</accession>
<feature type="region of interest" description="Disordered" evidence="1">
    <location>
        <begin position="1041"/>
        <end position="1109"/>
    </location>
</feature>
<evidence type="ECO:0000256" key="1">
    <source>
        <dbReference type="SAM" id="MobiDB-lite"/>
    </source>
</evidence>
<evidence type="ECO:0000313" key="3">
    <source>
        <dbReference type="Proteomes" id="UP000601435"/>
    </source>
</evidence>
<feature type="region of interest" description="Disordered" evidence="1">
    <location>
        <begin position="1"/>
        <end position="33"/>
    </location>
</feature>